<dbReference type="Proteomes" id="UP000184231">
    <property type="component" value="Unassembled WGS sequence"/>
</dbReference>
<sequence>MPANRKHLTKSPWQRFAKISAGFIGGYLVTQTFHMLLIQWWNPVNAIITLQFVGFALWLALLILAFLAKNGWKTWCIYLLLTFIMGILIYLNPTLFK</sequence>
<organism evidence="2 3">
    <name type="scientific">Arenibacter nanhaiticus</name>
    <dbReference type="NCBI Taxonomy" id="558155"/>
    <lineage>
        <taxon>Bacteria</taxon>
        <taxon>Pseudomonadati</taxon>
        <taxon>Bacteroidota</taxon>
        <taxon>Flavobacteriia</taxon>
        <taxon>Flavobacteriales</taxon>
        <taxon>Flavobacteriaceae</taxon>
        <taxon>Arenibacter</taxon>
    </lineage>
</organism>
<keyword evidence="1" id="KW-1133">Transmembrane helix</keyword>
<feature type="transmembrane region" description="Helical" evidence="1">
    <location>
        <begin position="21"/>
        <end position="41"/>
    </location>
</feature>
<accession>A0A1M6BYU2</accession>
<dbReference type="OrthoDB" id="711014at2"/>
<dbReference type="AlphaFoldDB" id="A0A1M6BYU2"/>
<evidence type="ECO:0000313" key="3">
    <source>
        <dbReference type="Proteomes" id="UP000184231"/>
    </source>
</evidence>
<keyword evidence="1" id="KW-0472">Membrane</keyword>
<feature type="transmembrane region" description="Helical" evidence="1">
    <location>
        <begin position="75"/>
        <end position="91"/>
    </location>
</feature>
<proteinExistence type="predicted"/>
<feature type="transmembrane region" description="Helical" evidence="1">
    <location>
        <begin position="47"/>
        <end position="68"/>
    </location>
</feature>
<name>A0A1M6BYU2_9FLAO</name>
<dbReference type="RefSeq" id="WP_072763105.1">
    <property type="nucleotide sequence ID" value="NZ_FQYX01000003.1"/>
</dbReference>
<keyword evidence="3" id="KW-1185">Reference proteome</keyword>
<protein>
    <submittedName>
        <fullName evidence="2">Uncharacterized protein</fullName>
    </submittedName>
</protein>
<evidence type="ECO:0000313" key="2">
    <source>
        <dbReference type="EMBL" id="SHI53813.1"/>
    </source>
</evidence>
<reference evidence="2 3" key="1">
    <citation type="submission" date="2016-11" db="EMBL/GenBank/DDBJ databases">
        <authorList>
            <person name="Jaros S."/>
            <person name="Januszkiewicz K."/>
            <person name="Wedrychowicz H."/>
        </authorList>
    </citation>
    <scope>NUCLEOTIDE SEQUENCE [LARGE SCALE GENOMIC DNA]</scope>
    <source>
        <strain evidence="2 3">CGMCC 1.8863</strain>
    </source>
</reference>
<dbReference type="STRING" id="558155.SAMN04487911_10322"/>
<dbReference type="EMBL" id="FQYX01000003">
    <property type="protein sequence ID" value="SHI53813.1"/>
    <property type="molecule type" value="Genomic_DNA"/>
</dbReference>
<keyword evidence="1" id="KW-0812">Transmembrane</keyword>
<gene>
    <name evidence="2" type="ORF">SAMN04487911_10322</name>
</gene>
<evidence type="ECO:0000256" key="1">
    <source>
        <dbReference type="SAM" id="Phobius"/>
    </source>
</evidence>